<evidence type="ECO:0000313" key="3">
    <source>
        <dbReference type="EMBL" id="MBB5641079.1"/>
    </source>
</evidence>
<dbReference type="AlphaFoldDB" id="A0A099J3B3"/>
<evidence type="ECO:0000313" key="2">
    <source>
        <dbReference type="EMBL" id="KGJ72924.1"/>
    </source>
</evidence>
<evidence type="ECO:0000313" key="4">
    <source>
        <dbReference type="Proteomes" id="UP000029864"/>
    </source>
</evidence>
<dbReference type="OrthoDB" id="7949219at2"/>
<reference evidence="3 5" key="2">
    <citation type="submission" date="2020-08" db="EMBL/GenBank/DDBJ databases">
        <title>Sequencing the genomes of 1000 actinobacteria strains.</title>
        <authorList>
            <person name="Klenk H.-P."/>
        </authorList>
    </citation>
    <scope>NUCLEOTIDE SEQUENCE [LARGE SCALE GENOMIC DNA]</scope>
    <source>
        <strain evidence="3 5">DSM 21065</strain>
    </source>
</reference>
<dbReference type="Proteomes" id="UP000561726">
    <property type="component" value="Unassembled WGS sequence"/>
</dbReference>
<name>A0A099J3B3_9MICO</name>
<dbReference type="Proteomes" id="UP000029864">
    <property type="component" value="Unassembled WGS sequence"/>
</dbReference>
<evidence type="ECO:0000259" key="1">
    <source>
        <dbReference type="Pfam" id="PF01872"/>
    </source>
</evidence>
<dbReference type="GO" id="GO:0008703">
    <property type="term" value="F:5-amino-6-(5-phosphoribosylamino)uracil reductase activity"/>
    <property type="evidence" value="ECO:0007669"/>
    <property type="project" value="InterPro"/>
</dbReference>
<feature type="domain" description="Bacterial bifunctional deaminase-reductase C-terminal" evidence="1">
    <location>
        <begin position="4"/>
        <end position="177"/>
    </location>
</feature>
<gene>
    <name evidence="3" type="ORF">BJ997_001627</name>
    <name evidence="2" type="ORF">GY21_11885</name>
</gene>
<dbReference type="EMBL" id="JPXF01000048">
    <property type="protein sequence ID" value="KGJ72924.1"/>
    <property type="molecule type" value="Genomic_DNA"/>
</dbReference>
<keyword evidence="4" id="KW-1185">Reference proteome</keyword>
<dbReference type="EMBL" id="JACHBQ010000001">
    <property type="protein sequence ID" value="MBB5641079.1"/>
    <property type="molecule type" value="Genomic_DNA"/>
</dbReference>
<dbReference type="SUPFAM" id="SSF53597">
    <property type="entry name" value="Dihydrofolate reductase-like"/>
    <property type="match status" value="1"/>
</dbReference>
<proteinExistence type="predicted"/>
<dbReference type="Pfam" id="PF01872">
    <property type="entry name" value="RibD_C"/>
    <property type="match status" value="1"/>
</dbReference>
<dbReference type="GO" id="GO:0009231">
    <property type="term" value="P:riboflavin biosynthetic process"/>
    <property type="evidence" value="ECO:0007669"/>
    <property type="project" value="InterPro"/>
</dbReference>
<dbReference type="RefSeq" id="WP_035836954.1">
    <property type="nucleotide sequence ID" value="NZ_JACHBQ010000001.1"/>
</dbReference>
<accession>A0A099J3B3</accession>
<dbReference type="Gene3D" id="3.40.430.10">
    <property type="entry name" value="Dihydrofolate Reductase, subunit A"/>
    <property type="match status" value="1"/>
</dbReference>
<evidence type="ECO:0000313" key="5">
    <source>
        <dbReference type="Proteomes" id="UP000561726"/>
    </source>
</evidence>
<comment type="caution">
    <text evidence="2">The sequence shown here is derived from an EMBL/GenBank/DDBJ whole genome shotgun (WGS) entry which is preliminary data.</text>
</comment>
<reference evidence="2 4" key="1">
    <citation type="submission" date="2014-08" db="EMBL/GenBank/DDBJ databases">
        <authorList>
            <person name="Sisinthy S."/>
        </authorList>
    </citation>
    <scope>NUCLEOTIDE SEQUENCE [LARGE SCALE GENOMIC DNA]</scope>
    <source>
        <strain evidence="2 4">RuG17</strain>
    </source>
</reference>
<organism evidence="2 4">
    <name type="scientific">Cryobacterium roopkundense</name>
    <dbReference type="NCBI Taxonomy" id="1001240"/>
    <lineage>
        <taxon>Bacteria</taxon>
        <taxon>Bacillati</taxon>
        <taxon>Actinomycetota</taxon>
        <taxon>Actinomycetes</taxon>
        <taxon>Micrococcales</taxon>
        <taxon>Microbacteriaceae</taxon>
        <taxon>Cryobacterium</taxon>
    </lineage>
</organism>
<protein>
    <submittedName>
        <fullName evidence="3">Dihydrofolate reductase</fullName>
    </submittedName>
</protein>
<dbReference type="InterPro" id="IPR024072">
    <property type="entry name" value="DHFR-like_dom_sf"/>
</dbReference>
<dbReference type="STRING" id="1001240.GY21_11885"/>
<sequence length="185" mass="20566">MRKLIEATHVSLGGEVGDLEWTTPYLDDEHNRYSRDLLESADALLLGRKTYEGLSSAYPSMDAPADSVFGDFVGRMNTIRKHVATTTLTDLTWNAEPIVGDLVEFVRDLKSQSGKNIIKYGTGPLDRLLLQHKLVDEYHFWLTPMAVGSVKQRLFEDVEGAPALRLLGLTRFASGVVALRYAPAD</sequence>
<dbReference type="InterPro" id="IPR002734">
    <property type="entry name" value="RibDG_C"/>
</dbReference>
<dbReference type="eggNOG" id="COG0262">
    <property type="taxonomic scope" value="Bacteria"/>
</dbReference>